<feature type="compositionally biased region" description="Polar residues" evidence="1">
    <location>
        <begin position="1"/>
        <end position="14"/>
    </location>
</feature>
<feature type="compositionally biased region" description="Basic residues" evidence="1">
    <location>
        <begin position="52"/>
        <end position="63"/>
    </location>
</feature>
<evidence type="ECO:0000313" key="2">
    <source>
        <dbReference type="EMBL" id="MCI37263.1"/>
    </source>
</evidence>
<evidence type="ECO:0000256" key="1">
    <source>
        <dbReference type="SAM" id="MobiDB-lite"/>
    </source>
</evidence>
<evidence type="ECO:0000313" key="3">
    <source>
        <dbReference type="Proteomes" id="UP000265520"/>
    </source>
</evidence>
<dbReference type="AlphaFoldDB" id="A0A392RKV5"/>
<accession>A0A392RKV5</accession>
<name>A0A392RKV5_9FABA</name>
<dbReference type="EMBL" id="LXQA010242663">
    <property type="protein sequence ID" value="MCI37263.1"/>
    <property type="molecule type" value="Genomic_DNA"/>
</dbReference>
<comment type="caution">
    <text evidence="2">The sequence shown here is derived from an EMBL/GenBank/DDBJ whole genome shotgun (WGS) entry which is preliminary data.</text>
</comment>
<keyword evidence="3" id="KW-1185">Reference proteome</keyword>
<sequence>MMLTVDQLQSSLQVHEQRMKGQREEEQVLKVSNTGGRGRGRGAPYGRDGGRGRGRGGKGKFNKKMLNVTNVTN</sequence>
<proteinExistence type="predicted"/>
<feature type="compositionally biased region" description="Basic and acidic residues" evidence="1">
    <location>
        <begin position="15"/>
        <end position="28"/>
    </location>
</feature>
<organism evidence="2 3">
    <name type="scientific">Trifolium medium</name>
    <dbReference type="NCBI Taxonomy" id="97028"/>
    <lineage>
        <taxon>Eukaryota</taxon>
        <taxon>Viridiplantae</taxon>
        <taxon>Streptophyta</taxon>
        <taxon>Embryophyta</taxon>
        <taxon>Tracheophyta</taxon>
        <taxon>Spermatophyta</taxon>
        <taxon>Magnoliopsida</taxon>
        <taxon>eudicotyledons</taxon>
        <taxon>Gunneridae</taxon>
        <taxon>Pentapetalae</taxon>
        <taxon>rosids</taxon>
        <taxon>fabids</taxon>
        <taxon>Fabales</taxon>
        <taxon>Fabaceae</taxon>
        <taxon>Papilionoideae</taxon>
        <taxon>50 kb inversion clade</taxon>
        <taxon>NPAAA clade</taxon>
        <taxon>Hologalegina</taxon>
        <taxon>IRL clade</taxon>
        <taxon>Trifolieae</taxon>
        <taxon>Trifolium</taxon>
    </lineage>
</organism>
<reference evidence="2 3" key="1">
    <citation type="journal article" date="2018" name="Front. Plant Sci.">
        <title>Red Clover (Trifolium pratense) and Zigzag Clover (T. medium) - A Picture of Genomic Similarities and Differences.</title>
        <authorList>
            <person name="Dluhosova J."/>
            <person name="Istvanek J."/>
            <person name="Nedelnik J."/>
            <person name="Repkova J."/>
        </authorList>
    </citation>
    <scope>NUCLEOTIDE SEQUENCE [LARGE SCALE GENOMIC DNA]</scope>
    <source>
        <strain evidence="3">cv. 10/8</strain>
        <tissue evidence="2">Leaf</tissue>
    </source>
</reference>
<feature type="region of interest" description="Disordered" evidence="1">
    <location>
        <begin position="1"/>
        <end position="73"/>
    </location>
</feature>
<protein>
    <submittedName>
        <fullName evidence="2">Retrovirus-related pol polyprotein from transposon TNT 1-94</fullName>
    </submittedName>
</protein>
<dbReference type="Proteomes" id="UP000265520">
    <property type="component" value="Unassembled WGS sequence"/>
</dbReference>